<name>A0A0U5GE13_ASPCI</name>
<dbReference type="OrthoDB" id="4590707at2759"/>
<dbReference type="AlphaFoldDB" id="A0A0U5GE13"/>
<evidence type="ECO:0000313" key="1">
    <source>
        <dbReference type="EMBL" id="CEL09479.1"/>
    </source>
</evidence>
<gene>
    <name evidence="1" type="ORF">ASPCAL12614</name>
</gene>
<keyword evidence="2" id="KW-1185">Reference proteome</keyword>
<reference evidence="2" key="1">
    <citation type="journal article" date="2016" name="Genome Announc.">
        <title>Draft genome sequences of fungus Aspergillus calidoustus.</title>
        <authorList>
            <person name="Horn F."/>
            <person name="Linde J."/>
            <person name="Mattern D.J."/>
            <person name="Walther G."/>
            <person name="Guthke R."/>
            <person name="Scherlach K."/>
            <person name="Martin K."/>
            <person name="Brakhage A.A."/>
            <person name="Petzke L."/>
            <person name="Valiante V."/>
        </authorList>
    </citation>
    <scope>NUCLEOTIDE SEQUENCE [LARGE SCALE GENOMIC DNA]</scope>
    <source>
        <strain evidence="2">SF006504</strain>
    </source>
</reference>
<dbReference type="EMBL" id="CDMC01000014">
    <property type="protein sequence ID" value="CEL09479.1"/>
    <property type="molecule type" value="Genomic_DNA"/>
</dbReference>
<dbReference type="Proteomes" id="UP000054771">
    <property type="component" value="Unassembled WGS sequence"/>
</dbReference>
<accession>A0A0U5GE13</accession>
<proteinExistence type="predicted"/>
<evidence type="ECO:0000313" key="2">
    <source>
        <dbReference type="Proteomes" id="UP000054771"/>
    </source>
</evidence>
<dbReference type="STRING" id="454130.A0A0U5GE13"/>
<protein>
    <submittedName>
        <fullName evidence="1">Uncharacterized protein</fullName>
    </submittedName>
</protein>
<organism evidence="1 2">
    <name type="scientific">Aspergillus calidoustus</name>
    <dbReference type="NCBI Taxonomy" id="454130"/>
    <lineage>
        <taxon>Eukaryota</taxon>
        <taxon>Fungi</taxon>
        <taxon>Dikarya</taxon>
        <taxon>Ascomycota</taxon>
        <taxon>Pezizomycotina</taxon>
        <taxon>Eurotiomycetes</taxon>
        <taxon>Eurotiomycetidae</taxon>
        <taxon>Eurotiales</taxon>
        <taxon>Aspergillaceae</taxon>
        <taxon>Aspergillus</taxon>
        <taxon>Aspergillus subgen. Nidulantes</taxon>
    </lineage>
</organism>
<sequence>MLLARPTLMRTSARSVASLGRNPSQQFARRTYAATHEVKKSSDLPWAVTSIGVSIPAIYYIYQTGQKEKGHHEHKADEH</sequence>